<organism evidence="10 11">
    <name type="scientific">Diversispora eburnea</name>
    <dbReference type="NCBI Taxonomy" id="1213867"/>
    <lineage>
        <taxon>Eukaryota</taxon>
        <taxon>Fungi</taxon>
        <taxon>Fungi incertae sedis</taxon>
        <taxon>Mucoromycota</taxon>
        <taxon>Glomeromycotina</taxon>
        <taxon>Glomeromycetes</taxon>
        <taxon>Diversisporales</taxon>
        <taxon>Diversisporaceae</taxon>
        <taxon>Diversispora</taxon>
    </lineage>
</organism>
<comment type="caution">
    <text evidence="10">The sequence shown here is derived from an EMBL/GenBank/DDBJ whole genome shotgun (WGS) entry which is preliminary data.</text>
</comment>
<evidence type="ECO:0000313" key="10">
    <source>
        <dbReference type="EMBL" id="CAG8451024.1"/>
    </source>
</evidence>
<evidence type="ECO:0000313" key="11">
    <source>
        <dbReference type="Proteomes" id="UP000789706"/>
    </source>
</evidence>
<dbReference type="AlphaFoldDB" id="A0A9N8YWF5"/>
<dbReference type="InterPro" id="IPR019312">
    <property type="entry name" value="CNOT11"/>
</dbReference>
<evidence type="ECO:0000256" key="2">
    <source>
        <dbReference type="ARBA" id="ARBA00004496"/>
    </source>
</evidence>
<keyword evidence="11" id="KW-1185">Reference proteome</keyword>
<evidence type="ECO:0000256" key="7">
    <source>
        <dbReference type="ARBA" id="ARBA00023158"/>
    </source>
</evidence>
<keyword evidence="8" id="KW-0804">Transcription</keyword>
<proteinExistence type="inferred from homology"/>
<protein>
    <recommendedName>
        <fullName evidence="4">CCR4-NOT transcription complex subunit 11</fullName>
    </recommendedName>
</protein>
<dbReference type="GO" id="GO:0030014">
    <property type="term" value="C:CCR4-NOT complex"/>
    <property type="evidence" value="ECO:0007669"/>
    <property type="project" value="InterPro"/>
</dbReference>
<dbReference type="EMBL" id="CAJVPK010000111">
    <property type="protein sequence ID" value="CAG8451024.1"/>
    <property type="molecule type" value="Genomic_DNA"/>
</dbReference>
<evidence type="ECO:0000256" key="4">
    <source>
        <dbReference type="ARBA" id="ARBA00014872"/>
    </source>
</evidence>
<keyword evidence="6" id="KW-0805">Transcription regulation</keyword>
<dbReference type="PANTHER" id="PTHR15975">
    <property type="entry name" value="CCR4-NOT TRANSCRIPTION COMPLEX SUBUNIT 11"/>
    <property type="match status" value="1"/>
</dbReference>
<dbReference type="GO" id="GO:0005634">
    <property type="term" value="C:nucleus"/>
    <property type="evidence" value="ECO:0007669"/>
    <property type="project" value="UniProtKB-SubCell"/>
</dbReference>
<evidence type="ECO:0000256" key="9">
    <source>
        <dbReference type="ARBA" id="ARBA00023242"/>
    </source>
</evidence>
<name>A0A9N8YWF5_9GLOM</name>
<reference evidence="10" key="1">
    <citation type="submission" date="2021-06" db="EMBL/GenBank/DDBJ databases">
        <authorList>
            <person name="Kallberg Y."/>
            <person name="Tangrot J."/>
            <person name="Rosling A."/>
        </authorList>
    </citation>
    <scope>NUCLEOTIDE SEQUENCE</scope>
    <source>
        <strain evidence="10">AZ414A</strain>
    </source>
</reference>
<keyword evidence="9" id="KW-0539">Nucleus</keyword>
<evidence type="ECO:0000256" key="5">
    <source>
        <dbReference type="ARBA" id="ARBA00022490"/>
    </source>
</evidence>
<gene>
    <name evidence="10" type="ORF">DEBURN_LOCUS2135</name>
</gene>
<evidence type="ECO:0000256" key="3">
    <source>
        <dbReference type="ARBA" id="ARBA00008030"/>
    </source>
</evidence>
<comment type="subcellular location">
    <subcellularLocation>
        <location evidence="2">Cytoplasm</location>
    </subcellularLocation>
    <subcellularLocation>
        <location evidence="1">Nucleus</location>
    </subcellularLocation>
</comment>
<dbReference type="GO" id="GO:0005737">
    <property type="term" value="C:cytoplasm"/>
    <property type="evidence" value="ECO:0007669"/>
    <property type="project" value="UniProtKB-SubCell"/>
</dbReference>
<dbReference type="Pfam" id="PF10155">
    <property type="entry name" value="CNOT11"/>
    <property type="match status" value="1"/>
</dbReference>
<sequence>MATFEGSSTFQNLLYVVDQPFENIAVEFQGLVPEQKRFEAACALMVLLEDGKLQANQRVVALYILYHLYNVVPIHQNPFLLLFLNLYKTLFSNLAFVKANYELMVEFRVEALILANKGEQLANRTPTDIFTQFASNDNSSLVDTEEVNIAGFEHYIKSELDVQLPQKGEKSERQWSWADIDDLDVRESSYAPSQPPPSVIPNEHNPIEVDSEIEWDYNILADFTDRDDIKLLMNKALQRALSIPEEEYVLKQFQKNPKLIYHCDFSPEKLPYLIENNSRVAVEALLQLKSSPQIGKSSMEVVNQLLTTFPLSPEFLHSYLSNCVHACEECRNRNIQDRQVRLICVFLQSLIRNNIIDVNRFFIEIQAFCLQFSRNREAAGLFRFLLDLQRDAVGED</sequence>
<evidence type="ECO:0000256" key="6">
    <source>
        <dbReference type="ARBA" id="ARBA00023015"/>
    </source>
</evidence>
<evidence type="ECO:0000256" key="1">
    <source>
        <dbReference type="ARBA" id="ARBA00004123"/>
    </source>
</evidence>
<comment type="similarity">
    <text evidence="3">Belongs to the CNOT11 family.</text>
</comment>
<evidence type="ECO:0000256" key="8">
    <source>
        <dbReference type="ARBA" id="ARBA00023163"/>
    </source>
</evidence>
<accession>A0A9N8YWF5</accession>
<dbReference type="Proteomes" id="UP000789706">
    <property type="component" value="Unassembled WGS sequence"/>
</dbReference>
<keyword evidence="7" id="KW-0943">RNA-mediated gene silencing</keyword>
<dbReference type="PANTHER" id="PTHR15975:SF0">
    <property type="entry name" value="CCR4-NOT TRANSCRIPTION COMPLEX SUBUNIT 11"/>
    <property type="match status" value="1"/>
</dbReference>
<keyword evidence="5" id="KW-0963">Cytoplasm</keyword>
<dbReference type="GO" id="GO:0031047">
    <property type="term" value="P:regulatory ncRNA-mediated gene silencing"/>
    <property type="evidence" value="ECO:0007669"/>
    <property type="project" value="UniProtKB-KW"/>
</dbReference>
<dbReference type="OrthoDB" id="10265389at2759"/>